<sequence length="55" mass="6111">MVLEHDVSVSLQMDRPVQSAAAAQEASKPKHHHGARGNAFSHDVTPRQVIEARRR</sequence>
<protein>
    <submittedName>
        <fullName evidence="2">Uncharacterized protein</fullName>
    </submittedName>
</protein>
<dbReference type="AlphaFoldDB" id="A0A076LTM5"/>
<evidence type="ECO:0000313" key="3">
    <source>
        <dbReference type="Proteomes" id="UP000028681"/>
    </source>
</evidence>
<dbReference type="Proteomes" id="UP000028681">
    <property type="component" value="Chromosome"/>
</dbReference>
<feature type="region of interest" description="Disordered" evidence="1">
    <location>
        <begin position="1"/>
        <end position="55"/>
    </location>
</feature>
<proteinExistence type="predicted"/>
<evidence type="ECO:0000313" key="2">
    <source>
        <dbReference type="EMBL" id="AIJ10017.1"/>
    </source>
</evidence>
<gene>
    <name evidence="2" type="ORF">ETEE_3597</name>
</gene>
<dbReference type="HOGENOM" id="CLU_3024917_0_0_6"/>
<reference evidence="2 3" key="1">
    <citation type="journal article" date="2012" name="PLoS ONE">
        <title>Edwardsiella comparative phylogenomics reveal the new intra/inter-species taxonomic relationships, virulence evolution and niche adaptation mechanisms.</title>
        <authorList>
            <person name="Yang M."/>
            <person name="Lv Y."/>
            <person name="Xiao J."/>
            <person name="Wu H."/>
            <person name="Zheng H."/>
            <person name="Liu Q."/>
            <person name="Zhang Y."/>
            <person name="Wang Q."/>
        </authorList>
    </citation>
    <scope>NUCLEOTIDE SEQUENCE [LARGE SCALE GENOMIC DNA]</scope>
    <source>
        <strain evidence="3">080813</strain>
    </source>
</reference>
<evidence type="ECO:0000256" key="1">
    <source>
        <dbReference type="SAM" id="MobiDB-lite"/>
    </source>
</evidence>
<accession>A0A076LTM5</accession>
<dbReference type="EMBL" id="CP006664">
    <property type="protein sequence ID" value="AIJ10017.1"/>
    <property type="molecule type" value="Genomic_DNA"/>
</dbReference>
<dbReference type="KEGG" id="ete:ETEE_3597"/>
<organism evidence="2 3">
    <name type="scientific">Edwardsiella anguillarum ET080813</name>
    <dbReference type="NCBI Taxonomy" id="667120"/>
    <lineage>
        <taxon>Bacteria</taxon>
        <taxon>Pseudomonadati</taxon>
        <taxon>Pseudomonadota</taxon>
        <taxon>Gammaproteobacteria</taxon>
        <taxon>Enterobacterales</taxon>
        <taxon>Hafniaceae</taxon>
        <taxon>Edwardsiella</taxon>
    </lineage>
</organism>
<name>A0A076LTM5_9GAMM</name>